<dbReference type="Proteomes" id="UP000252038">
    <property type="component" value="Chromosome"/>
</dbReference>
<accession>A0A344UKV5</accession>
<evidence type="ECO:0000259" key="1">
    <source>
        <dbReference type="PROSITE" id="PS50075"/>
    </source>
</evidence>
<dbReference type="Gene3D" id="1.10.1200.10">
    <property type="entry name" value="ACP-like"/>
    <property type="match status" value="1"/>
</dbReference>
<protein>
    <recommendedName>
        <fullName evidence="1">Carrier domain-containing protein</fullName>
    </recommendedName>
</protein>
<name>A0A344UKV5_9NEIS</name>
<evidence type="ECO:0000313" key="2">
    <source>
        <dbReference type="EMBL" id="AXE35903.1"/>
    </source>
</evidence>
<sequence length="128" mass="14308">MRYAAMPPDFLKEETAMNDATIELESALEDKLRAFLVRLLKLDEDQPLPADADLIQQIGLDSIEAFDAIATLHELLDAVIPENFNPKVVNSIRTLARYVLDAFGDEAARRFVALDLETVTAFDAEEDL</sequence>
<dbReference type="InterPro" id="IPR036736">
    <property type="entry name" value="ACP-like_sf"/>
</dbReference>
<dbReference type="PROSITE" id="PS50075">
    <property type="entry name" value="CARRIER"/>
    <property type="match status" value="1"/>
</dbReference>
<reference evidence="2 3" key="1">
    <citation type="submission" date="2018-05" db="EMBL/GenBank/DDBJ databases">
        <title>Genome sequencing, assembly and analysis of the novel insecticidal bacterium, Chromobacterium phragmitis.</title>
        <authorList>
            <person name="Sparks M.E."/>
            <person name="Blackburn M.B."/>
            <person name="Gundersen-Rindal D.E."/>
        </authorList>
    </citation>
    <scope>NUCLEOTIDE SEQUENCE [LARGE SCALE GENOMIC DNA]</scope>
    <source>
        <strain evidence="2">IIBBL 274-1</strain>
    </source>
</reference>
<dbReference type="KEGG" id="chrb:DK843_17285"/>
<dbReference type="AlphaFoldDB" id="A0A344UKV5"/>
<dbReference type="EMBL" id="CP029554">
    <property type="protein sequence ID" value="AXE35903.1"/>
    <property type="molecule type" value="Genomic_DNA"/>
</dbReference>
<gene>
    <name evidence="2" type="ORF">DK843_17285</name>
</gene>
<organism evidence="2 3">
    <name type="scientific">Chromobacterium phragmitis</name>
    <dbReference type="NCBI Taxonomy" id="2202141"/>
    <lineage>
        <taxon>Bacteria</taxon>
        <taxon>Pseudomonadati</taxon>
        <taxon>Pseudomonadota</taxon>
        <taxon>Betaproteobacteria</taxon>
        <taxon>Neisseriales</taxon>
        <taxon>Chromobacteriaceae</taxon>
        <taxon>Chromobacterium</taxon>
    </lineage>
</organism>
<dbReference type="SUPFAM" id="SSF47336">
    <property type="entry name" value="ACP-like"/>
    <property type="match status" value="1"/>
</dbReference>
<proteinExistence type="predicted"/>
<dbReference type="InterPro" id="IPR009081">
    <property type="entry name" value="PP-bd_ACP"/>
</dbReference>
<evidence type="ECO:0000313" key="3">
    <source>
        <dbReference type="Proteomes" id="UP000252038"/>
    </source>
</evidence>
<feature type="domain" description="Carrier" evidence="1">
    <location>
        <begin position="26"/>
        <end position="103"/>
    </location>
</feature>